<feature type="transmembrane region" description="Helical" evidence="9">
    <location>
        <begin position="136"/>
        <end position="155"/>
    </location>
</feature>
<dbReference type="Pfam" id="PF02653">
    <property type="entry name" value="BPD_transp_2"/>
    <property type="match status" value="1"/>
</dbReference>
<feature type="transmembrane region" description="Helical" evidence="9">
    <location>
        <begin position="35"/>
        <end position="52"/>
    </location>
</feature>
<keyword evidence="6 9" id="KW-1133">Transmembrane helix</keyword>
<dbReference type="PANTHER" id="PTHR11795">
    <property type="entry name" value="BRANCHED-CHAIN AMINO ACID TRANSPORT SYSTEM PERMEASE PROTEIN LIVH"/>
    <property type="match status" value="1"/>
</dbReference>
<evidence type="ECO:0000313" key="11">
    <source>
        <dbReference type="Proteomes" id="UP000462055"/>
    </source>
</evidence>
<sequence>MHLVNLLVDGLSLGLVYALISIGFVVIFRGTKTANFAHGSMLVLGTFVIASLHSKLGFGGAVAAGILVSAVFGLLVNRITMVPTRDAGTDVRGIITIGLNVILTAELTRRLGANIMSSGAPWGDATLSAGGLRLPVSRLCALLVSVLIIGGFMLVNRYTMMGLSARATAEDPEIASMVGARLRRVSDSAWILGGVFAAVAGLFLTTYPSAGLVVGTSEIAILAFPAAVIGGLDSVGGAVAGGLLVGLSQSLVSGYHDRLGFLGNGFDTVAPWVLMVVILLWRPHGLFGKRPLYRI</sequence>
<dbReference type="PANTHER" id="PTHR11795:SF450">
    <property type="entry name" value="ABC TRANSPORTER PERMEASE PROTEIN"/>
    <property type="match status" value="1"/>
</dbReference>
<organism evidence="10 11">
    <name type="scientific">Actinomadura physcomitrii</name>
    <dbReference type="NCBI Taxonomy" id="2650748"/>
    <lineage>
        <taxon>Bacteria</taxon>
        <taxon>Bacillati</taxon>
        <taxon>Actinomycetota</taxon>
        <taxon>Actinomycetes</taxon>
        <taxon>Streptosporangiales</taxon>
        <taxon>Thermomonosporaceae</taxon>
        <taxon>Actinomadura</taxon>
    </lineage>
</organism>
<keyword evidence="3" id="KW-1003">Cell membrane</keyword>
<feature type="transmembrane region" description="Helical" evidence="9">
    <location>
        <begin position="219"/>
        <end position="247"/>
    </location>
</feature>
<evidence type="ECO:0000256" key="3">
    <source>
        <dbReference type="ARBA" id="ARBA00022475"/>
    </source>
</evidence>
<dbReference type="GO" id="GO:0022857">
    <property type="term" value="F:transmembrane transporter activity"/>
    <property type="evidence" value="ECO:0007669"/>
    <property type="project" value="InterPro"/>
</dbReference>
<gene>
    <name evidence="10" type="ORF">F8568_024550</name>
</gene>
<dbReference type="Proteomes" id="UP000462055">
    <property type="component" value="Unassembled WGS sequence"/>
</dbReference>
<dbReference type="GO" id="GO:0006865">
    <property type="term" value="P:amino acid transport"/>
    <property type="evidence" value="ECO:0007669"/>
    <property type="project" value="UniProtKB-KW"/>
</dbReference>
<keyword evidence="11" id="KW-1185">Reference proteome</keyword>
<dbReference type="CDD" id="cd06582">
    <property type="entry name" value="TM_PBP1_LivH_like"/>
    <property type="match status" value="1"/>
</dbReference>
<evidence type="ECO:0000256" key="9">
    <source>
        <dbReference type="SAM" id="Phobius"/>
    </source>
</evidence>
<protein>
    <submittedName>
        <fullName evidence="10">Branched-chain amino acid ABC transporter permease</fullName>
    </submittedName>
</protein>
<dbReference type="AlphaFoldDB" id="A0A6I4MCR4"/>
<evidence type="ECO:0000256" key="7">
    <source>
        <dbReference type="ARBA" id="ARBA00023136"/>
    </source>
</evidence>
<dbReference type="EMBL" id="WBMS02000020">
    <property type="protein sequence ID" value="MWA03493.1"/>
    <property type="molecule type" value="Genomic_DNA"/>
</dbReference>
<dbReference type="InterPro" id="IPR052157">
    <property type="entry name" value="BCAA_transport_permease"/>
</dbReference>
<accession>A0A6I4MCR4</accession>
<keyword evidence="2" id="KW-0813">Transport</keyword>
<comment type="similarity">
    <text evidence="8">Belongs to the binding-protein-dependent transport system permease family. LivHM subfamily.</text>
</comment>
<evidence type="ECO:0000256" key="1">
    <source>
        <dbReference type="ARBA" id="ARBA00004651"/>
    </source>
</evidence>
<keyword evidence="7 9" id="KW-0472">Membrane</keyword>
<proteinExistence type="inferred from homology"/>
<feature type="transmembrane region" description="Helical" evidence="9">
    <location>
        <begin position="6"/>
        <end position="28"/>
    </location>
</feature>
<evidence type="ECO:0000313" key="10">
    <source>
        <dbReference type="EMBL" id="MWA03493.1"/>
    </source>
</evidence>
<comment type="caution">
    <text evidence="10">The sequence shown here is derived from an EMBL/GenBank/DDBJ whole genome shotgun (WGS) entry which is preliminary data.</text>
</comment>
<feature type="transmembrane region" description="Helical" evidence="9">
    <location>
        <begin position="189"/>
        <end position="207"/>
    </location>
</feature>
<dbReference type="GO" id="GO:0005886">
    <property type="term" value="C:plasma membrane"/>
    <property type="evidence" value="ECO:0007669"/>
    <property type="project" value="UniProtKB-SubCell"/>
</dbReference>
<dbReference type="InterPro" id="IPR001851">
    <property type="entry name" value="ABC_transp_permease"/>
</dbReference>
<evidence type="ECO:0000256" key="2">
    <source>
        <dbReference type="ARBA" id="ARBA00022448"/>
    </source>
</evidence>
<evidence type="ECO:0000256" key="5">
    <source>
        <dbReference type="ARBA" id="ARBA00022970"/>
    </source>
</evidence>
<keyword evidence="4 9" id="KW-0812">Transmembrane</keyword>
<feature type="transmembrane region" description="Helical" evidence="9">
    <location>
        <begin position="58"/>
        <end position="76"/>
    </location>
</feature>
<feature type="transmembrane region" description="Helical" evidence="9">
    <location>
        <begin position="259"/>
        <end position="281"/>
    </location>
</feature>
<comment type="subcellular location">
    <subcellularLocation>
        <location evidence="1">Cell membrane</location>
        <topology evidence="1">Multi-pass membrane protein</topology>
    </subcellularLocation>
</comment>
<evidence type="ECO:0000256" key="8">
    <source>
        <dbReference type="ARBA" id="ARBA00037998"/>
    </source>
</evidence>
<evidence type="ECO:0000256" key="6">
    <source>
        <dbReference type="ARBA" id="ARBA00022989"/>
    </source>
</evidence>
<evidence type="ECO:0000256" key="4">
    <source>
        <dbReference type="ARBA" id="ARBA00022692"/>
    </source>
</evidence>
<keyword evidence="5" id="KW-0029">Amino-acid transport</keyword>
<dbReference type="RefSeq" id="WP_151596038.1">
    <property type="nucleotide sequence ID" value="NZ_WBMS02000020.1"/>
</dbReference>
<reference evidence="10" key="1">
    <citation type="submission" date="2019-12" db="EMBL/GenBank/DDBJ databases">
        <title>Actinomadura physcomitrii sp. nov., a novel actinomycete isolated from moss [Physcomitrium sphaericum (Ludw) Fuernr].</title>
        <authorList>
            <person name="Zhuang X."/>
        </authorList>
    </citation>
    <scope>NUCLEOTIDE SEQUENCE [LARGE SCALE GENOMIC DNA]</scope>
    <source>
        <strain evidence="10">LD22</strain>
    </source>
</reference>
<name>A0A6I4MCR4_9ACTN</name>